<comment type="caution">
    <text evidence="11">The sequence shown here is derived from an EMBL/GenBank/DDBJ whole genome shotgun (WGS) entry which is preliminary data.</text>
</comment>
<dbReference type="GO" id="GO:0043022">
    <property type="term" value="F:ribosome binding"/>
    <property type="evidence" value="ECO:0007669"/>
    <property type="project" value="InterPro"/>
</dbReference>
<evidence type="ECO:0000256" key="5">
    <source>
        <dbReference type="ARBA" id="ARBA00023128"/>
    </source>
</evidence>
<keyword evidence="4 9" id="KW-1133">Transmembrane helix</keyword>
<protein>
    <submittedName>
        <fullName evidence="11">LETM1 domain-containing protein 1</fullName>
    </submittedName>
</protein>
<dbReference type="InterPro" id="IPR044202">
    <property type="entry name" value="LETM1/MDM38-like"/>
</dbReference>
<evidence type="ECO:0000259" key="10">
    <source>
        <dbReference type="PROSITE" id="PS51758"/>
    </source>
</evidence>
<organism evidence="11 12">
    <name type="scientific">Microtus ochrogaster</name>
    <name type="common">Prairie vole</name>
    <dbReference type="NCBI Taxonomy" id="79684"/>
    <lineage>
        <taxon>Eukaryota</taxon>
        <taxon>Metazoa</taxon>
        <taxon>Chordata</taxon>
        <taxon>Craniata</taxon>
        <taxon>Vertebrata</taxon>
        <taxon>Euteleostomi</taxon>
        <taxon>Mammalia</taxon>
        <taxon>Eutheria</taxon>
        <taxon>Euarchontoglires</taxon>
        <taxon>Glires</taxon>
        <taxon>Rodentia</taxon>
        <taxon>Myomorpha</taxon>
        <taxon>Muroidea</taxon>
        <taxon>Cricetidae</taxon>
        <taxon>Arvicolinae</taxon>
        <taxon>Microtus</taxon>
    </lineage>
</organism>
<keyword evidence="6 9" id="KW-0472">Membrane</keyword>
<dbReference type="Pfam" id="PF07766">
    <property type="entry name" value="LETM1_RBD"/>
    <property type="match status" value="1"/>
</dbReference>
<sequence>MALSRVCWSRAALWGSAVAPGPFVTRRLQLGRSGSAWRAPRSSKLHLSPKADVKNLISYVVTKTRAINGTYHRFLGRHFPRFYALYTVFMKGIQMLWADAKKARRIKANMWKHNVKFHQLSYREMEHLRQFRRDVTKCLFVGVISIPPFANYLVFLLMYLFPRQLLVKHFWTPKQQIDFLDIYHSLRKQSHSEIIAYLERASALVSDERLRWHLTDVCTKVQNGTHPTAHDILALRECFSTYPLGLNQLQALQMKALSRALLLTPYLPPPLLRWRLKSHTTVIHQLDRALAKLGIGQLTAQEVKSACYLRGLNSTHIADDRCRAWLGEWLQISCSLKAVSRNPAGFQDAQPSLELACRPAGVPGVPRSHASSQRRPGSPPPAPSLRTALRRSAAPRQPGSRCPERTRLTPRPAPQAHYRPSRGRLSRQGLRHPRGRLSPCALREDRGAQVHGPRRVAPRAVGLWLRRSASYRRRRVVARTWGSLGNGVYTLPTPNGMPGVGGGECRKALARPRTSCKGSIHIGPLEKGRHQGSCSLLKRKPADLRLHTGTN</sequence>
<evidence type="ECO:0000256" key="9">
    <source>
        <dbReference type="SAM" id="Phobius"/>
    </source>
</evidence>
<evidence type="ECO:0000256" key="2">
    <source>
        <dbReference type="ARBA" id="ARBA00022692"/>
    </source>
</evidence>
<evidence type="ECO:0000256" key="3">
    <source>
        <dbReference type="ARBA" id="ARBA00022792"/>
    </source>
</evidence>
<feature type="transmembrane region" description="Helical" evidence="9">
    <location>
        <begin position="138"/>
        <end position="161"/>
    </location>
</feature>
<evidence type="ECO:0000313" key="12">
    <source>
        <dbReference type="Proteomes" id="UP000710432"/>
    </source>
</evidence>
<keyword evidence="5 7" id="KW-0496">Mitochondrion</keyword>
<keyword evidence="2 9" id="KW-0812">Transmembrane</keyword>
<keyword evidence="3" id="KW-0999">Mitochondrion inner membrane</keyword>
<dbReference type="Proteomes" id="UP000710432">
    <property type="component" value="Unassembled WGS sequence"/>
</dbReference>
<feature type="compositionally biased region" description="Basic residues" evidence="8">
    <location>
        <begin position="419"/>
        <end position="435"/>
    </location>
</feature>
<proteinExistence type="predicted"/>
<dbReference type="PROSITE" id="PS51758">
    <property type="entry name" value="LETM1_RBD"/>
    <property type="match status" value="1"/>
</dbReference>
<reference evidence="11" key="1">
    <citation type="submission" date="2020-03" db="EMBL/GenBank/DDBJ databases">
        <title>Studies in the Genomics of Life Span.</title>
        <authorList>
            <person name="Glass D."/>
        </authorList>
    </citation>
    <scope>NUCLEOTIDE SEQUENCE</scope>
    <source>
        <strain evidence="11">LTLLF</strain>
        <tissue evidence="11">Muscle</tissue>
    </source>
</reference>
<feature type="region of interest" description="Disordered" evidence="8">
    <location>
        <begin position="357"/>
        <end position="438"/>
    </location>
</feature>
<accession>A0A8J6GH71</accession>
<dbReference type="AlphaFoldDB" id="A0A8J6GH71"/>
<name>A0A8J6GH71_MICOH</name>
<evidence type="ECO:0000313" key="11">
    <source>
        <dbReference type="EMBL" id="KAH0510673.1"/>
    </source>
</evidence>
<dbReference type="EMBL" id="JAATJU010022430">
    <property type="protein sequence ID" value="KAH0510673.1"/>
    <property type="molecule type" value="Genomic_DNA"/>
</dbReference>
<dbReference type="GO" id="GO:0030003">
    <property type="term" value="P:intracellular monoatomic cation homeostasis"/>
    <property type="evidence" value="ECO:0007669"/>
    <property type="project" value="TreeGrafter"/>
</dbReference>
<feature type="domain" description="Letm1 RBD" evidence="10">
    <location>
        <begin position="186"/>
        <end position="358"/>
    </location>
</feature>
<evidence type="ECO:0000256" key="1">
    <source>
        <dbReference type="ARBA" id="ARBA00004434"/>
    </source>
</evidence>
<dbReference type="InterPro" id="IPR033122">
    <property type="entry name" value="LETM1-like_RBD"/>
</dbReference>
<evidence type="ECO:0000256" key="8">
    <source>
        <dbReference type="SAM" id="MobiDB-lite"/>
    </source>
</evidence>
<dbReference type="GO" id="GO:0005743">
    <property type="term" value="C:mitochondrial inner membrane"/>
    <property type="evidence" value="ECO:0007669"/>
    <property type="project" value="UniProtKB-SubCell"/>
</dbReference>
<evidence type="ECO:0000256" key="7">
    <source>
        <dbReference type="PROSITE-ProRule" id="PRU01094"/>
    </source>
</evidence>
<comment type="subcellular location">
    <subcellularLocation>
        <location evidence="1">Mitochondrion inner membrane</location>
        <topology evidence="1">Single-pass membrane protein</topology>
    </subcellularLocation>
</comment>
<gene>
    <name evidence="11" type="ORF">LTLLF_153770</name>
</gene>
<dbReference type="PANTHER" id="PTHR14009:SF13">
    <property type="entry name" value="LETM1 DOMAIN-CONTAINING PROTEIN 1"/>
    <property type="match status" value="1"/>
</dbReference>
<evidence type="ECO:0000256" key="6">
    <source>
        <dbReference type="ARBA" id="ARBA00023136"/>
    </source>
</evidence>
<evidence type="ECO:0000256" key="4">
    <source>
        <dbReference type="ARBA" id="ARBA00022989"/>
    </source>
</evidence>
<dbReference type="PANTHER" id="PTHR14009">
    <property type="entry name" value="LEUCINE ZIPPER-EF-HAND CONTAINING TRANSMEMBRANE PROTEIN"/>
    <property type="match status" value="1"/>
</dbReference>